<keyword evidence="2" id="KW-0808">Transferase</keyword>
<name>A0A2T2XY64_9ENTR</name>
<dbReference type="GO" id="GO:0008168">
    <property type="term" value="F:methyltransferase activity"/>
    <property type="evidence" value="ECO:0007669"/>
    <property type="project" value="UniProtKB-KW"/>
</dbReference>
<dbReference type="AlphaFoldDB" id="A0A2T2XY64"/>
<keyword evidence="6" id="KW-0418">Kinase</keyword>
<dbReference type="GO" id="GO:0016301">
    <property type="term" value="F:kinase activity"/>
    <property type="evidence" value="ECO:0007669"/>
    <property type="project" value="UniProtKB-KW"/>
</dbReference>
<dbReference type="PANTHER" id="PTHR43464">
    <property type="entry name" value="METHYLTRANSFERASE"/>
    <property type="match status" value="1"/>
</dbReference>
<dbReference type="Proteomes" id="UP000240892">
    <property type="component" value="Unassembled WGS sequence"/>
</dbReference>
<keyword evidence="4" id="KW-0175">Coiled coil</keyword>
<evidence type="ECO:0000313" key="6">
    <source>
        <dbReference type="EMBL" id="PSR45243.1"/>
    </source>
</evidence>
<sequence>MNTDLEYLVSQLPEIYQTIYGHNKWADASSRDCNVRLGLITEQYCKLEKVLGRPLRVLDLGCAQGFFSLSLAALGATVRGVDFLPANIKVCQALAAENPTYKCTFEVGRIEDIIKTSNVNDYDLVIGLSVFHHIVHEHGLEQVKQWLKHLGDCTEIIIMELALREEPLYWGNSLPENPADLIDYCSFYRLIGEFETHLSMINRPMYVISNKRVVLDNFVGTFNSWRKAPHNMSDSVPHEGTRRYYFGDSFVCKKCTFPTRGGVETFQSKRNRTEIMHEAEFLSKPPAAFKAPQLIESKINRHDGWLAMERIQGSLLCELLAEKHNVNIEKVLKDILAELVILENEGLYHDDIRTWNIIYDSSNDCYRLIDYGSISEKKKDCGWPYDPILSFFVFINEIIQNHTDKKVIWRKGYINPFTLPPLYQNWLGELWRKPVEDWNFALVAELFEIRHTLPNFSASITGAELWVVAQEQLAIDMQNLGLINSERVDHLSATSEESFRQIAALRQELLNVKEQYSSLQRLNSALINISKLKIIKPFRYISTQLKLLRQHGLKKRIKHLVKRLLLKVAKVFQANHNLKNFTRKILYKTGTYNLAFKIYRRMFPVLINTEDSDVWLDSKINAQLNSSELVPEEVAKIHKMIKKNN</sequence>
<dbReference type="PANTHER" id="PTHR43464:SF19">
    <property type="entry name" value="UBIQUINONE BIOSYNTHESIS O-METHYLTRANSFERASE, MITOCHONDRIAL"/>
    <property type="match status" value="1"/>
</dbReference>
<keyword evidence="7" id="KW-1185">Reference proteome</keyword>
<dbReference type="SUPFAM" id="SSF53335">
    <property type="entry name" value="S-adenosyl-L-methionine-dependent methyltransferases"/>
    <property type="match status" value="1"/>
</dbReference>
<keyword evidence="1" id="KW-0489">Methyltransferase</keyword>
<evidence type="ECO:0000259" key="5">
    <source>
        <dbReference type="Pfam" id="PF13847"/>
    </source>
</evidence>
<feature type="coiled-coil region" evidence="4">
    <location>
        <begin position="495"/>
        <end position="522"/>
    </location>
</feature>
<dbReference type="InterPro" id="IPR025714">
    <property type="entry name" value="Methyltranfer_dom"/>
</dbReference>
<dbReference type="Gene3D" id="3.30.200.20">
    <property type="entry name" value="Phosphorylase Kinase, domain 1"/>
    <property type="match status" value="1"/>
</dbReference>
<dbReference type="InterPro" id="IPR011009">
    <property type="entry name" value="Kinase-like_dom_sf"/>
</dbReference>
<dbReference type="GO" id="GO:0032259">
    <property type="term" value="P:methylation"/>
    <property type="evidence" value="ECO:0007669"/>
    <property type="project" value="UniProtKB-KW"/>
</dbReference>
<dbReference type="Gene3D" id="3.40.50.150">
    <property type="entry name" value="Vaccinia Virus protein VP39"/>
    <property type="match status" value="1"/>
</dbReference>
<protein>
    <submittedName>
        <fullName evidence="6">Kinase</fullName>
    </submittedName>
</protein>
<dbReference type="Pfam" id="PF13847">
    <property type="entry name" value="Methyltransf_31"/>
    <property type="match status" value="1"/>
</dbReference>
<organism evidence="6 7">
    <name type="scientific">Kluyvera genomosp. 2</name>
    <dbReference type="NCBI Taxonomy" id="2774054"/>
    <lineage>
        <taxon>Bacteria</taxon>
        <taxon>Pseudomonadati</taxon>
        <taxon>Pseudomonadota</taxon>
        <taxon>Gammaproteobacteria</taxon>
        <taxon>Enterobacterales</taxon>
        <taxon>Enterobacteriaceae</taxon>
        <taxon>Kluyvera</taxon>
    </lineage>
</organism>
<dbReference type="RefSeq" id="WP_106929560.1">
    <property type="nucleotide sequence ID" value="NZ_CABMMU010000018.1"/>
</dbReference>
<dbReference type="Gene3D" id="1.10.510.10">
    <property type="entry name" value="Transferase(Phosphotransferase) domain 1"/>
    <property type="match status" value="1"/>
</dbReference>
<gene>
    <name evidence="6" type="ORF">C8256_19275</name>
</gene>
<dbReference type="SUPFAM" id="SSF56112">
    <property type="entry name" value="Protein kinase-like (PK-like)"/>
    <property type="match status" value="1"/>
</dbReference>
<evidence type="ECO:0000256" key="3">
    <source>
        <dbReference type="ARBA" id="ARBA00022691"/>
    </source>
</evidence>
<proteinExistence type="predicted"/>
<evidence type="ECO:0000256" key="4">
    <source>
        <dbReference type="SAM" id="Coils"/>
    </source>
</evidence>
<keyword evidence="3" id="KW-0949">S-adenosyl-L-methionine</keyword>
<dbReference type="EMBL" id="PYHO01000018">
    <property type="protein sequence ID" value="PSR45243.1"/>
    <property type="molecule type" value="Genomic_DNA"/>
</dbReference>
<feature type="domain" description="Methyltransferase" evidence="5">
    <location>
        <begin position="55"/>
        <end position="148"/>
    </location>
</feature>
<evidence type="ECO:0000256" key="2">
    <source>
        <dbReference type="ARBA" id="ARBA00022679"/>
    </source>
</evidence>
<accession>A0A2T2XY64</accession>
<dbReference type="CDD" id="cd02440">
    <property type="entry name" value="AdoMet_MTases"/>
    <property type="match status" value="1"/>
</dbReference>
<evidence type="ECO:0000256" key="1">
    <source>
        <dbReference type="ARBA" id="ARBA00022603"/>
    </source>
</evidence>
<dbReference type="InterPro" id="IPR029063">
    <property type="entry name" value="SAM-dependent_MTases_sf"/>
</dbReference>
<evidence type="ECO:0000313" key="7">
    <source>
        <dbReference type="Proteomes" id="UP000240892"/>
    </source>
</evidence>
<comment type="caution">
    <text evidence="6">The sequence shown here is derived from an EMBL/GenBank/DDBJ whole genome shotgun (WGS) entry which is preliminary data.</text>
</comment>
<reference evidence="6 7" key="1">
    <citation type="submission" date="2018-03" db="EMBL/GenBank/DDBJ databases">
        <title>First report of an OXA-48+CTX-M-M-producing Kluyvera ascorbata clone recovered from patients admitted in a University Hospital in Madrid, Spain.</title>
        <authorList>
            <person name="Hernandez-Garcia M."/>
            <person name="Leon-Sampedro R."/>
            <person name="Perez-Viso B."/>
            <person name="Morosini M.I."/>
            <person name="Lopez-Fresnena N."/>
            <person name="Coque T.M."/>
            <person name="Bonten M."/>
            <person name="Malhotra-Kumar S."/>
            <person name="Ruiz-Garbajosa P."/>
            <person name="Canton R."/>
        </authorList>
    </citation>
    <scope>NUCLEOTIDE SEQUENCE [LARGE SCALE GENOMIC DNA]</scope>
    <source>
        <strain evidence="6 7">KA2</strain>
    </source>
</reference>